<evidence type="ECO:0000256" key="1">
    <source>
        <dbReference type="SAM" id="Coils"/>
    </source>
</evidence>
<dbReference type="Proteomes" id="UP001295684">
    <property type="component" value="Unassembled WGS sequence"/>
</dbReference>
<feature type="compositionally biased region" description="Basic residues" evidence="2">
    <location>
        <begin position="320"/>
        <end position="329"/>
    </location>
</feature>
<evidence type="ECO:0000313" key="4">
    <source>
        <dbReference type="Proteomes" id="UP001295684"/>
    </source>
</evidence>
<sequence length="343" mass="39621">MGIDTQRFIKQVPDKLLCFKCENVLVKPKQCGLCSIMICKDCLDDLNKKPCNCGVKYVSTNKFLLNKLQSLIIKCKYYPAGCSFTARLGEIAKHEAPCHFKNSAMAAGSRDSFSTKSKGSMPKPLKPVVDVNDLPDKESPFSESTYFITCMKGCNKRILTKKEFESHSCIDHLKNIIKDQNKEKEMLKGHLQEAEKDVKDLFQEINRCKLNQESAIDELKEKLMFLENKNAALKEQRARKVNNYEERRNEENMKNEQESDLSFINFIQTAEKDFIVYNQRINTDFDKYKDRLNEETYTYKLKTKANSMMKETANFDGGYKRKSPKKNKSLKTTPKAKIAGKKR</sequence>
<feature type="region of interest" description="Disordered" evidence="2">
    <location>
        <begin position="312"/>
        <end position="343"/>
    </location>
</feature>
<evidence type="ECO:0000313" key="3">
    <source>
        <dbReference type="EMBL" id="CAI2367998.1"/>
    </source>
</evidence>
<name>A0AAD1UIS3_EUPCR</name>
<evidence type="ECO:0000256" key="2">
    <source>
        <dbReference type="SAM" id="MobiDB-lite"/>
    </source>
</evidence>
<dbReference type="EMBL" id="CAMPGE010009123">
    <property type="protein sequence ID" value="CAI2367998.1"/>
    <property type="molecule type" value="Genomic_DNA"/>
</dbReference>
<organism evidence="3 4">
    <name type="scientific">Euplotes crassus</name>
    <dbReference type="NCBI Taxonomy" id="5936"/>
    <lineage>
        <taxon>Eukaryota</taxon>
        <taxon>Sar</taxon>
        <taxon>Alveolata</taxon>
        <taxon>Ciliophora</taxon>
        <taxon>Intramacronucleata</taxon>
        <taxon>Spirotrichea</taxon>
        <taxon>Hypotrichia</taxon>
        <taxon>Euplotida</taxon>
        <taxon>Euplotidae</taxon>
        <taxon>Moneuplotes</taxon>
    </lineage>
</organism>
<dbReference type="InterPro" id="IPR013083">
    <property type="entry name" value="Znf_RING/FYVE/PHD"/>
</dbReference>
<protein>
    <submittedName>
        <fullName evidence="3">Uncharacterized protein</fullName>
    </submittedName>
</protein>
<feature type="coiled-coil region" evidence="1">
    <location>
        <begin position="177"/>
        <end position="261"/>
    </location>
</feature>
<accession>A0AAD1UIS3</accession>
<dbReference type="AlphaFoldDB" id="A0AAD1UIS3"/>
<gene>
    <name evidence="3" type="ORF">ECRASSUSDP1_LOCUS9287</name>
</gene>
<keyword evidence="4" id="KW-1185">Reference proteome</keyword>
<comment type="caution">
    <text evidence="3">The sequence shown here is derived from an EMBL/GenBank/DDBJ whole genome shotgun (WGS) entry which is preliminary data.</text>
</comment>
<keyword evidence="1" id="KW-0175">Coiled coil</keyword>
<reference evidence="3" key="1">
    <citation type="submission" date="2023-07" db="EMBL/GenBank/DDBJ databases">
        <authorList>
            <consortium name="AG Swart"/>
            <person name="Singh M."/>
            <person name="Singh A."/>
            <person name="Seah K."/>
            <person name="Emmerich C."/>
        </authorList>
    </citation>
    <scope>NUCLEOTIDE SEQUENCE</scope>
    <source>
        <strain evidence="3">DP1</strain>
    </source>
</reference>
<proteinExistence type="predicted"/>
<dbReference type="Gene3D" id="3.30.40.10">
    <property type="entry name" value="Zinc/RING finger domain, C3HC4 (zinc finger)"/>
    <property type="match status" value="1"/>
</dbReference>